<proteinExistence type="predicted"/>
<dbReference type="EMBL" id="DS547272">
    <property type="protein sequence ID" value="EDQ98473.1"/>
    <property type="molecule type" value="Genomic_DNA"/>
</dbReference>
<dbReference type="AlphaFoldDB" id="B0E3V9"/>
<evidence type="ECO:0000313" key="1">
    <source>
        <dbReference type="EMBL" id="EDQ98473.1"/>
    </source>
</evidence>
<organism evidence="2">
    <name type="scientific">Laccaria bicolor (strain S238N-H82 / ATCC MYA-4686)</name>
    <name type="common">Bicoloured deceiver</name>
    <name type="synonym">Laccaria laccata var. bicolor</name>
    <dbReference type="NCBI Taxonomy" id="486041"/>
    <lineage>
        <taxon>Eukaryota</taxon>
        <taxon>Fungi</taxon>
        <taxon>Dikarya</taxon>
        <taxon>Basidiomycota</taxon>
        <taxon>Agaricomycotina</taxon>
        <taxon>Agaricomycetes</taxon>
        <taxon>Agaricomycetidae</taxon>
        <taxon>Agaricales</taxon>
        <taxon>Agaricineae</taxon>
        <taxon>Hydnangiaceae</taxon>
        <taxon>Laccaria</taxon>
    </lineage>
</organism>
<protein>
    <submittedName>
        <fullName evidence="1">Predicted protein</fullName>
    </submittedName>
</protein>
<dbReference type="KEGG" id="lbc:LACBIDRAFT_335934"/>
<dbReference type="RefSeq" id="XP_001890878.1">
    <property type="nucleotide sequence ID" value="XM_001890843.1"/>
</dbReference>
<keyword evidence="2" id="KW-1185">Reference proteome</keyword>
<name>B0E3V9_LACBS</name>
<dbReference type="Pfam" id="PF18758">
    <property type="entry name" value="KDZ"/>
    <property type="match status" value="1"/>
</dbReference>
<sequence length="337" mass="39130">MVFHGIHMDCSMKFNVDMPAFHMESIGIHMECLRCPHLSIHAFVKAFCDLHGTPFHPYLRKQFPNCFDVYLSIRNCVNRRIEITLKRDDPGWRLCHACPCCTHKLVDEPKLIFDMLITMDGNSNTSNVEKLHLLIQEMEMHLLWESQWMIGGRYDIGCKFRITLGRSPLRCRTQELRYRALVGSFHGHAHNRLCQLLFLATYIKGLGLEDLEGGLIVAKMFELTKMNMSQTASEAHRKCPQGTFTGRKLWSPHDCLCHGMTSLNMHSDVCLKVWAKPASRILMDQHFKLKRAREEILWLNIEILQLGNMRKWTNFFMISLKKKAVQLQSKGLLQTSI</sequence>
<dbReference type="InParanoid" id="B0E3V9"/>
<reference evidence="1 2" key="1">
    <citation type="journal article" date="2008" name="Nature">
        <title>The genome of Laccaria bicolor provides insights into mycorrhizal symbiosis.</title>
        <authorList>
            <person name="Martin F."/>
            <person name="Aerts A."/>
            <person name="Ahren D."/>
            <person name="Brun A."/>
            <person name="Danchin E.G.J."/>
            <person name="Duchaussoy F."/>
            <person name="Gibon J."/>
            <person name="Kohler A."/>
            <person name="Lindquist E."/>
            <person name="Pereda V."/>
            <person name="Salamov A."/>
            <person name="Shapiro H.J."/>
            <person name="Wuyts J."/>
            <person name="Blaudez D."/>
            <person name="Buee M."/>
            <person name="Brokstein P."/>
            <person name="Canbaeck B."/>
            <person name="Cohen D."/>
            <person name="Courty P.E."/>
            <person name="Coutinho P.M."/>
            <person name="Delaruelle C."/>
            <person name="Detter J.C."/>
            <person name="Deveau A."/>
            <person name="DiFazio S."/>
            <person name="Duplessis S."/>
            <person name="Fraissinet-Tachet L."/>
            <person name="Lucic E."/>
            <person name="Frey-Klett P."/>
            <person name="Fourrey C."/>
            <person name="Feussner I."/>
            <person name="Gay G."/>
            <person name="Grimwood J."/>
            <person name="Hoegger P.J."/>
            <person name="Jain P."/>
            <person name="Kilaru S."/>
            <person name="Labbe J."/>
            <person name="Lin Y.C."/>
            <person name="Legue V."/>
            <person name="Le Tacon F."/>
            <person name="Marmeisse R."/>
            <person name="Melayah D."/>
            <person name="Montanini B."/>
            <person name="Muratet M."/>
            <person name="Nehls U."/>
            <person name="Niculita-Hirzel H."/>
            <person name="Oudot-Le Secq M.P."/>
            <person name="Peter M."/>
            <person name="Quesneville H."/>
            <person name="Rajashekar B."/>
            <person name="Reich M."/>
            <person name="Rouhier N."/>
            <person name="Schmutz J."/>
            <person name="Yin T."/>
            <person name="Chalot M."/>
            <person name="Henrissat B."/>
            <person name="Kuees U."/>
            <person name="Lucas S."/>
            <person name="Van de Peer Y."/>
            <person name="Podila G.K."/>
            <person name="Polle A."/>
            <person name="Pukkila P.J."/>
            <person name="Richardson P.M."/>
            <person name="Rouze P."/>
            <person name="Sanders I.R."/>
            <person name="Stajich J.E."/>
            <person name="Tunlid A."/>
            <person name="Tuskan G."/>
            <person name="Grigoriev I.V."/>
        </authorList>
    </citation>
    <scope>NUCLEOTIDE SEQUENCE [LARGE SCALE GENOMIC DNA]</scope>
    <source>
        <strain evidence="2">S238N-H82 / ATCC MYA-4686</strain>
    </source>
</reference>
<dbReference type="Proteomes" id="UP000001194">
    <property type="component" value="Unassembled WGS sequence"/>
</dbReference>
<accession>B0E3V9</accession>
<dbReference type="HOGENOM" id="CLU_824037_0_0_1"/>
<dbReference type="GeneID" id="6086531"/>
<dbReference type="InterPro" id="IPR040521">
    <property type="entry name" value="KDZ"/>
</dbReference>
<evidence type="ECO:0000313" key="2">
    <source>
        <dbReference type="Proteomes" id="UP000001194"/>
    </source>
</evidence>
<gene>
    <name evidence="1" type="ORF">LACBIDRAFT_335934</name>
</gene>
<dbReference type="OrthoDB" id="2665372at2759"/>